<dbReference type="Proteomes" id="UP000177515">
    <property type="component" value="Chromosome 1"/>
</dbReference>
<dbReference type="InterPro" id="IPR025293">
    <property type="entry name" value="YfiR/HmsC-like"/>
</dbReference>
<gene>
    <name evidence="2" type="ORF">BKK80_15330</name>
</gene>
<reference evidence="2 3" key="1">
    <citation type="submission" date="2016-10" db="EMBL/GenBank/DDBJ databases">
        <title>Complete genome sequences of three Cupriavidus strains isolated from various Malaysian environments.</title>
        <authorList>
            <person name="Abdullah A.A.-A."/>
            <person name="Shafie N.A.H."/>
            <person name="Lau N.S."/>
        </authorList>
    </citation>
    <scope>NUCLEOTIDE SEQUENCE [LARGE SCALE GENOMIC DNA]</scope>
    <source>
        <strain evidence="2 3">USMAA1020</strain>
    </source>
</reference>
<dbReference type="EMBL" id="CP017754">
    <property type="protein sequence ID" value="AOZ07041.1"/>
    <property type="molecule type" value="Genomic_DNA"/>
</dbReference>
<name>A0ABN4TR45_9BURK</name>
<evidence type="ECO:0000256" key="1">
    <source>
        <dbReference type="SAM" id="SignalP"/>
    </source>
</evidence>
<proteinExistence type="predicted"/>
<organism evidence="2 3">
    <name type="scientific">Cupriavidus malaysiensis</name>
    <dbReference type="NCBI Taxonomy" id="367825"/>
    <lineage>
        <taxon>Bacteria</taxon>
        <taxon>Pseudomonadati</taxon>
        <taxon>Pseudomonadota</taxon>
        <taxon>Betaproteobacteria</taxon>
        <taxon>Burkholderiales</taxon>
        <taxon>Burkholderiaceae</taxon>
        <taxon>Cupriavidus</taxon>
    </lineage>
</organism>
<dbReference type="Pfam" id="PF13689">
    <property type="entry name" value="DUF4154"/>
    <property type="match status" value="1"/>
</dbReference>
<protein>
    <recommendedName>
        <fullName evidence="4">YfiR family protein</fullName>
    </recommendedName>
</protein>
<sequence>MLALLALLLAIFPLAHAPDARAQTLQQRADAVAKTVFNLLSYARWPSEPAVLRLCVERSSLYSAKLLDGGTLANGRPVRTRVVDVTGSDLARDCDALYVGTMTDDKRKLLGRELSGQPVLVISEGDFECEVGSMFCLSVRDAQVSFRVNLDSVARSGIHVHPGVLQLGRRRGTTP</sequence>
<feature type="signal peptide" evidence="1">
    <location>
        <begin position="1"/>
        <end position="17"/>
    </location>
</feature>
<evidence type="ECO:0000313" key="3">
    <source>
        <dbReference type="Proteomes" id="UP000177515"/>
    </source>
</evidence>
<evidence type="ECO:0008006" key="4">
    <source>
        <dbReference type="Google" id="ProtNLM"/>
    </source>
</evidence>
<keyword evidence="1" id="KW-0732">Signal</keyword>
<accession>A0ABN4TR45</accession>
<feature type="chain" id="PRO_5046687029" description="YfiR family protein" evidence="1">
    <location>
        <begin position="18"/>
        <end position="175"/>
    </location>
</feature>
<evidence type="ECO:0000313" key="2">
    <source>
        <dbReference type="EMBL" id="AOZ07041.1"/>
    </source>
</evidence>
<keyword evidence="3" id="KW-1185">Reference proteome</keyword>